<keyword evidence="2" id="KW-1185">Reference proteome</keyword>
<protein>
    <submittedName>
        <fullName evidence="1">Uncharacterized protein</fullName>
    </submittedName>
</protein>
<dbReference type="AlphaFoldDB" id="R0JM21"/>
<organism evidence="1 2">
    <name type="scientific">Anas platyrhynchos</name>
    <name type="common">Mallard</name>
    <name type="synonym">Anas boschas</name>
    <dbReference type="NCBI Taxonomy" id="8839"/>
    <lineage>
        <taxon>Eukaryota</taxon>
        <taxon>Metazoa</taxon>
        <taxon>Chordata</taxon>
        <taxon>Craniata</taxon>
        <taxon>Vertebrata</taxon>
        <taxon>Euteleostomi</taxon>
        <taxon>Archelosauria</taxon>
        <taxon>Archosauria</taxon>
        <taxon>Dinosauria</taxon>
        <taxon>Saurischia</taxon>
        <taxon>Theropoda</taxon>
        <taxon>Coelurosauria</taxon>
        <taxon>Aves</taxon>
        <taxon>Neognathae</taxon>
        <taxon>Galloanserae</taxon>
        <taxon>Anseriformes</taxon>
        <taxon>Anatidae</taxon>
        <taxon>Anatinae</taxon>
        <taxon>Anas</taxon>
    </lineage>
</organism>
<dbReference type="Proteomes" id="UP000296049">
    <property type="component" value="Unassembled WGS sequence"/>
</dbReference>
<evidence type="ECO:0000313" key="1">
    <source>
        <dbReference type="EMBL" id="EOA98360.1"/>
    </source>
</evidence>
<name>R0JM21_ANAPL</name>
<reference evidence="2" key="1">
    <citation type="journal article" date="2013" name="Nat. Genet.">
        <title>The duck genome and transcriptome provide insight into an avian influenza virus reservoir species.</title>
        <authorList>
            <person name="Huang Y."/>
            <person name="Li Y."/>
            <person name="Burt D.W."/>
            <person name="Chen H."/>
            <person name="Zhang Y."/>
            <person name="Qian W."/>
            <person name="Kim H."/>
            <person name="Gan S."/>
            <person name="Zhao Y."/>
            <person name="Li J."/>
            <person name="Yi K."/>
            <person name="Feng H."/>
            <person name="Zhu P."/>
            <person name="Li B."/>
            <person name="Liu Q."/>
            <person name="Fairley S."/>
            <person name="Magor K.E."/>
            <person name="Du Z."/>
            <person name="Hu X."/>
            <person name="Goodman L."/>
            <person name="Tafer H."/>
            <person name="Vignal A."/>
            <person name="Lee T."/>
            <person name="Kim K.W."/>
            <person name="Sheng Z."/>
            <person name="An Y."/>
            <person name="Searle S."/>
            <person name="Herrero J."/>
            <person name="Groenen M.A."/>
            <person name="Crooijmans R.P."/>
            <person name="Faraut T."/>
            <person name="Cai Q."/>
            <person name="Webster R.G."/>
            <person name="Aldridge J.R."/>
            <person name="Warren W.C."/>
            <person name="Bartschat S."/>
            <person name="Kehr S."/>
            <person name="Marz M."/>
            <person name="Stadler P.F."/>
            <person name="Smith J."/>
            <person name="Kraus R.H."/>
            <person name="Zhao Y."/>
            <person name="Ren L."/>
            <person name="Fei J."/>
            <person name="Morisson M."/>
            <person name="Kaiser P."/>
            <person name="Griffin D.K."/>
            <person name="Rao M."/>
            <person name="Pitel F."/>
            <person name="Wang J."/>
            <person name="Li N."/>
        </authorList>
    </citation>
    <scope>NUCLEOTIDE SEQUENCE [LARGE SCALE GENOMIC DNA]</scope>
</reference>
<sequence>MRLEQTSFHNSHIMLKQLKGNLSSTIQSLSCGTNLTGCSGGQRHKWIQKGNR</sequence>
<accession>R0JM21</accession>
<dbReference type="EMBL" id="KB743518">
    <property type="protein sequence ID" value="EOA98360.1"/>
    <property type="molecule type" value="Genomic_DNA"/>
</dbReference>
<evidence type="ECO:0000313" key="2">
    <source>
        <dbReference type="Proteomes" id="UP000296049"/>
    </source>
</evidence>
<proteinExistence type="predicted"/>
<gene>
    <name evidence="1" type="ORF">Anapl_06125</name>
</gene>